<dbReference type="GO" id="GO:0005436">
    <property type="term" value="F:sodium:phosphate symporter activity"/>
    <property type="evidence" value="ECO:0007669"/>
    <property type="project" value="InterPro"/>
</dbReference>
<feature type="transmembrane region" description="Helical" evidence="6">
    <location>
        <begin position="215"/>
        <end position="236"/>
    </location>
</feature>
<feature type="transmembrane region" description="Helical" evidence="6">
    <location>
        <begin position="138"/>
        <end position="159"/>
    </location>
</feature>
<dbReference type="GO" id="GO:0005886">
    <property type="term" value="C:plasma membrane"/>
    <property type="evidence" value="ECO:0007669"/>
    <property type="project" value="UniProtKB-SubCell"/>
</dbReference>
<dbReference type="PANTHER" id="PTHR10010:SF46">
    <property type="entry name" value="SODIUM-DEPENDENT PHOSPHATE TRANSPORT PROTEIN 2B"/>
    <property type="match status" value="1"/>
</dbReference>
<protein>
    <submittedName>
        <fullName evidence="8">Sodium-dependent phosphate transporter</fullName>
    </submittedName>
</protein>
<dbReference type="eggNOG" id="COG1283">
    <property type="taxonomic scope" value="Bacteria"/>
</dbReference>
<feature type="transmembrane region" description="Helical" evidence="6">
    <location>
        <begin position="103"/>
        <end position="126"/>
    </location>
</feature>
<feature type="transmembrane region" description="Helical" evidence="6">
    <location>
        <begin position="289"/>
        <end position="310"/>
    </location>
</feature>
<dbReference type="GO" id="GO:0044341">
    <property type="term" value="P:sodium-dependent phosphate transport"/>
    <property type="evidence" value="ECO:0007669"/>
    <property type="project" value="InterPro"/>
</dbReference>
<reference evidence="8 9" key="1">
    <citation type="submission" date="2017-06" db="EMBL/GenBank/DDBJ databases">
        <authorList>
            <consortium name="Pathogen Informatics"/>
        </authorList>
    </citation>
    <scope>NUCLEOTIDE SEQUENCE [LARGE SCALE GENOMIC DNA]</scope>
    <source>
        <strain evidence="8 9">NCTC13788</strain>
    </source>
</reference>
<dbReference type="SUPFAM" id="SSF109755">
    <property type="entry name" value="PhoU-like"/>
    <property type="match status" value="1"/>
</dbReference>
<keyword evidence="4 6" id="KW-1133">Transmembrane helix</keyword>
<dbReference type="InterPro" id="IPR026022">
    <property type="entry name" value="PhoU_dom"/>
</dbReference>
<dbReference type="OrthoDB" id="9763003at2"/>
<dbReference type="Gene3D" id="1.20.58.220">
    <property type="entry name" value="Phosphate transport system protein phou homolog 2, domain 2"/>
    <property type="match status" value="1"/>
</dbReference>
<evidence type="ECO:0000313" key="9">
    <source>
        <dbReference type="Proteomes" id="UP000215185"/>
    </source>
</evidence>
<evidence type="ECO:0000256" key="3">
    <source>
        <dbReference type="ARBA" id="ARBA00022692"/>
    </source>
</evidence>
<feature type="transmembrane region" description="Helical" evidence="6">
    <location>
        <begin position="248"/>
        <end position="269"/>
    </location>
</feature>
<dbReference type="NCBIfam" id="TIGR00704">
    <property type="entry name" value="NaPi_cotrn_rel"/>
    <property type="match status" value="1"/>
</dbReference>
<evidence type="ECO:0000256" key="6">
    <source>
        <dbReference type="SAM" id="Phobius"/>
    </source>
</evidence>
<dbReference type="InterPro" id="IPR038078">
    <property type="entry name" value="PhoU-like_sf"/>
</dbReference>
<feature type="domain" description="PhoU" evidence="7">
    <location>
        <begin position="454"/>
        <end position="538"/>
    </location>
</feature>
<dbReference type="AlphaFoldDB" id="A0A239SQ07"/>
<evidence type="ECO:0000256" key="4">
    <source>
        <dbReference type="ARBA" id="ARBA00022989"/>
    </source>
</evidence>
<dbReference type="InterPro" id="IPR003841">
    <property type="entry name" value="Na/Pi_transpt"/>
</dbReference>
<dbReference type="PANTHER" id="PTHR10010">
    <property type="entry name" value="SOLUTE CARRIER FAMILY 34 SODIUM PHOSPHATE , MEMBER 2-RELATED"/>
    <property type="match status" value="1"/>
</dbReference>
<keyword evidence="3 6" id="KW-0812">Transmembrane</keyword>
<proteinExistence type="predicted"/>
<keyword evidence="2" id="KW-1003">Cell membrane</keyword>
<dbReference type="KEGG" id="smen:SAMEA4412692_0674"/>
<evidence type="ECO:0000256" key="5">
    <source>
        <dbReference type="ARBA" id="ARBA00023136"/>
    </source>
</evidence>
<evidence type="ECO:0000313" key="8">
    <source>
        <dbReference type="EMBL" id="SNU87500.1"/>
    </source>
</evidence>
<dbReference type="Pfam" id="PF02690">
    <property type="entry name" value="Na_Pi_cotrans"/>
    <property type="match status" value="2"/>
</dbReference>
<evidence type="ECO:0000259" key="7">
    <source>
        <dbReference type="Pfam" id="PF01895"/>
    </source>
</evidence>
<sequence length="543" mass="59634">MTINWQEMAFHFLGGLGLFLFSIKYMGDGLQQVAGERLRFYIDKYTSNPLLGILVGIVMTALIQSSSGVTVIAVGLVMANLLTLKQAIGIVMGANIGTTVTSILIGFNLGAYALPMIFVGATLLFFTNKRHLNNLGRIVFGIGGIFFSLTIMSDAMAPLRDVSSFQSYLATLGDKPIQGVFIGTILTAIIQSSAAIIGILQGLYAESLLQLQGAIPILLGSNIGTCITVVLAAIGANIAAKRVAAAHVLFNVIGTVIFIILLTPFTHIMQWLEVTLKLSPEMTVALAHGSFNVTNTIFLFPFINFLAYLVTKLIPGEDEGVKYESLYLERIVISQSPAIAIGNAKKEFLHLGSYAVKSLSHAYQYLITSDTQEANKVTTYEKTINTIDDELTRYLIELSREELSPSESDVLGNLLDASRDLEKIGDHAFRLVEVVNQINHHHTRLSAVAMQEVDEIHSLTLQMIKDVLQAIEASDSYLAQKLIDQCQQVKSLERYYRKKHIKRLNNEQCTPQAGVSFIDMISHYSRVSDHVLNLAEKVTMGQI</sequence>
<keyword evidence="9" id="KW-1185">Reference proteome</keyword>
<dbReference type="EMBL" id="LT906439">
    <property type="protein sequence ID" value="SNU87500.1"/>
    <property type="molecule type" value="Genomic_DNA"/>
</dbReference>
<dbReference type="STRING" id="1123308.GCA_000380085_00018"/>
<name>A0A239SQ07_9STRE</name>
<feature type="transmembrane region" description="Helical" evidence="6">
    <location>
        <begin position="51"/>
        <end position="82"/>
    </location>
</feature>
<keyword evidence="5 6" id="KW-0472">Membrane</keyword>
<dbReference type="NCBIfam" id="NF037997">
    <property type="entry name" value="Na_Pi_symport"/>
    <property type="match status" value="1"/>
</dbReference>
<feature type="transmembrane region" description="Helical" evidence="6">
    <location>
        <begin position="180"/>
        <end position="203"/>
    </location>
</feature>
<dbReference type="Proteomes" id="UP000215185">
    <property type="component" value="Chromosome 1"/>
</dbReference>
<organism evidence="8 9">
    <name type="scientific">Streptococcus merionis</name>
    <dbReference type="NCBI Taxonomy" id="400065"/>
    <lineage>
        <taxon>Bacteria</taxon>
        <taxon>Bacillati</taxon>
        <taxon>Bacillota</taxon>
        <taxon>Bacilli</taxon>
        <taxon>Lactobacillales</taxon>
        <taxon>Streptococcaceae</taxon>
        <taxon>Streptococcus</taxon>
    </lineage>
</organism>
<comment type="subcellular location">
    <subcellularLocation>
        <location evidence="1">Cell membrane</location>
        <topology evidence="1">Multi-pass membrane protein</topology>
    </subcellularLocation>
</comment>
<evidence type="ECO:0000256" key="1">
    <source>
        <dbReference type="ARBA" id="ARBA00004651"/>
    </source>
</evidence>
<accession>A0A239SQ07</accession>
<dbReference type="Pfam" id="PF01895">
    <property type="entry name" value="PhoU"/>
    <property type="match status" value="2"/>
</dbReference>
<dbReference type="InterPro" id="IPR004633">
    <property type="entry name" value="NaPi_cotrn-rel/YqeW-like"/>
</dbReference>
<dbReference type="RefSeq" id="WP_018372571.1">
    <property type="nucleotide sequence ID" value="NZ_LT906439.1"/>
</dbReference>
<gene>
    <name evidence="8" type="primary">phoU_3</name>
    <name evidence="8" type="ORF">SAMEA4412692_00674</name>
</gene>
<evidence type="ECO:0000256" key="2">
    <source>
        <dbReference type="ARBA" id="ARBA00022475"/>
    </source>
</evidence>
<feature type="domain" description="PhoU" evidence="7">
    <location>
        <begin position="349"/>
        <end position="434"/>
    </location>
</feature>